<dbReference type="CDD" id="cd02966">
    <property type="entry name" value="TlpA_like_family"/>
    <property type="match status" value="1"/>
</dbReference>
<proteinExistence type="predicted"/>
<dbReference type="SUPFAM" id="SSF52833">
    <property type="entry name" value="Thioredoxin-like"/>
    <property type="match status" value="1"/>
</dbReference>
<feature type="domain" description="Thioredoxin" evidence="6">
    <location>
        <begin position="252"/>
        <end position="408"/>
    </location>
</feature>
<evidence type="ECO:0000256" key="2">
    <source>
        <dbReference type="ARBA" id="ARBA00022748"/>
    </source>
</evidence>
<organism evidence="7 8">
    <name type="scientific">Candidatus Odoribacter faecigallinarum</name>
    <dbReference type="NCBI Taxonomy" id="2838706"/>
    <lineage>
        <taxon>Bacteria</taxon>
        <taxon>Pseudomonadati</taxon>
        <taxon>Bacteroidota</taxon>
        <taxon>Bacteroidia</taxon>
        <taxon>Bacteroidales</taxon>
        <taxon>Odoribacteraceae</taxon>
        <taxon>Odoribacter</taxon>
    </lineage>
</organism>
<dbReference type="EMBL" id="DXFT01000128">
    <property type="protein sequence ID" value="HIX03787.1"/>
    <property type="molecule type" value="Genomic_DNA"/>
</dbReference>
<dbReference type="PANTHER" id="PTHR42852">
    <property type="entry name" value="THIOL:DISULFIDE INTERCHANGE PROTEIN DSBE"/>
    <property type="match status" value="1"/>
</dbReference>
<keyword evidence="2" id="KW-0201">Cytochrome c-type biogenesis</keyword>
<evidence type="ECO:0000256" key="1">
    <source>
        <dbReference type="ARBA" id="ARBA00004196"/>
    </source>
</evidence>
<evidence type="ECO:0000313" key="8">
    <source>
        <dbReference type="Proteomes" id="UP000824202"/>
    </source>
</evidence>
<dbReference type="GO" id="GO:0016491">
    <property type="term" value="F:oxidoreductase activity"/>
    <property type="evidence" value="ECO:0007669"/>
    <property type="project" value="InterPro"/>
</dbReference>
<sequence length="424" mass="48060">MKRLFYLLVLVICAACASKAPTDTQLQDLCRNVGFAVAGVEDEAQKKATFLEMMQKGSKEFDIYKITPQQIDLMFNDGGLALDGMLREWFVPVLEKKSQSRGEEGLLFTFYRWKYLPDTYGHEEVYWNAYKALLFHPDFREWFAKHEDYAKDIIIGAARVGGDQWVDLGVFDGITGLLKNPLPASAVFSSMDVFNTAFVSKKLSAEQKNEIRELVLGQYEALLGTERYATGRRREKVDEGIRYLESPYATGTLVGNTAPELDFIWISGGKEKSLADFQGKVVVLDFWATKCGPCIETFPHMRELREHYAAYPVEIVGVTSIMGYHVDSKNGKFISTDGKPEYEMDLMKGFMKDMGMTWRVAFSRQWVMNPDYGVLGIPHLTVLDADGKVRYNGIELSDLPACIDRLLKEKGMPVPGKTIDWELK</sequence>
<dbReference type="PANTHER" id="PTHR42852:SF6">
    <property type="entry name" value="THIOL:DISULFIDE INTERCHANGE PROTEIN DSBE"/>
    <property type="match status" value="1"/>
</dbReference>
<dbReference type="Gene3D" id="3.40.30.10">
    <property type="entry name" value="Glutaredoxin"/>
    <property type="match status" value="1"/>
</dbReference>
<name>A0A9D1V0F9_9BACT</name>
<feature type="signal peptide" evidence="5">
    <location>
        <begin position="1"/>
        <end position="19"/>
    </location>
</feature>
<comment type="subcellular location">
    <subcellularLocation>
        <location evidence="1">Cell envelope</location>
    </subcellularLocation>
</comment>
<evidence type="ECO:0000313" key="7">
    <source>
        <dbReference type="EMBL" id="HIX03787.1"/>
    </source>
</evidence>
<reference evidence="7" key="2">
    <citation type="submission" date="2021-04" db="EMBL/GenBank/DDBJ databases">
        <authorList>
            <person name="Gilroy R."/>
        </authorList>
    </citation>
    <scope>NUCLEOTIDE SEQUENCE</scope>
    <source>
        <strain evidence="7">23274</strain>
    </source>
</reference>
<comment type="caution">
    <text evidence="7">The sequence shown here is derived from an EMBL/GenBank/DDBJ whole genome shotgun (WGS) entry which is preliminary data.</text>
</comment>
<gene>
    <name evidence="7" type="ORF">H9863_06685</name>
</gene>
<keyword evidence="4" id="KW-0676">Redox-active center</keyword>
<evidence type="ECO:0000256" key="5">
    <source>
        <dbReference type="SAM" id="SignalP"/>
    </source>
</evidence>
<dbReference type="PROSITE" id="PS51352">
    <property type="entry name" value="THIOREDOXIN_2"/>
    <property type="match status" value="1"/>
</dbReference>
<dbReference type="AlphaFoldDB" id="A0A9D1V0F9"/>
<dbReference type="Pfam" id="PF08534">
    <property type="entry name" value="Redoxin"/>
    <property type="match status" value="1"/>
</dbReference>
<reference evidence="7" key="1">
    <citation type="journal article" date="2021" name="PeerJ">
        <title>Extensive microbial diversity within the chicken gut microbiome revealed by metagenomics and culture.</title>
        <authorList>
            <person name="Gilroy R."/>
            <person name="Ravi A."/>
            <person name="Getino M."/>
            <person name="Pursley I."/>
            <person name="Horton D.L."/>
            <person name="Alikhan N.F."/>
            <person name="Baker D."/>
            <person name="Gharbi K."/>
            <person name="Hall N."/>
            <person name="Watson M."/>
            <person name="Adriaenssens E.M."/>
            <person name="Foster-Nyarko E."/>
            <person name="Jarju S."/>
            <person name="Secka A."/>
            <person name="Antonio M."/>
            <person name="Oren A."/>
            <person name="Chaudhuri R.R."/>
            <person name="La Ragione R."/>
            <person name="Hildebrand F."/>
            <person name="Pallen M.J."/>
        </authorList>
    </citation>
    <scope>NUCLEOTIDE SEQUENCE</scope>
    <source>
        <strain evidence="7">23274</strain>
    </source>
</reference>
<accession>A0A9D1V0F9</accession>
<dbReference type="InterPro" id="IPR050553">
    <property type="entry name" value="Thioredoxin_ResA/DsbE_sf"/>
</dbReference>
<feature type="chain" id="PRO_5039171158" evidence="5">
    <location>
        <begin position="20"/>
        <end position="424"/>
    </location>
</feature>
<dbReference type="GO" id="GO:0017004">
    <property type="term" value="P:cytochrome complex assembly"/>
    <property type="evidence" value="ECO:0007669"/>
    <property type="project" value="UniProtKB-KW"/>
</dbReference>
<protein>
    <submittedName>
        <fullName evidence="7">TlpA family protein disulfide reductase</fullName>
    </submittedName>
</protein>
<dbReference type="Proteomes" id="UP000824202">
    <property type="component" value="Unassembled WGS sequence"/>
</dbReference>
<evidence type="ECO:0000256" key="3">
    <source>
        <dbReference type="ARBA" id="ARBA00023157"/>
    </source>
</evidence>
<dbReference type="InterPro" id="IPR013740">
    <property type="entry name" value="Redoxin"/>
</dbReference>
<keyword evidence="3" id="KW-1015">Disulfide bond</keyword>
<dbReference type="InterPro" id="IPR036249">
    <property type="entry name" value="Thioredoxin-like_sf"/>
</dbReference>
<dbReference type="GO" id="GO:0030313">
    <property type="term" value="C:cell envelope"/>
    <property type="evidence" value="ECO:0007669"/>
    <property type="project" value="UniProtKB-SubCell"/>
</dbReference>
<dbReference type="InterPro" id="IPR013766">
    <property type="entry name" value="Thioredoxin_domain"/>
</dbReference>
<evidence type="ECO:0000256" key="4">
    <source>
        <dbReference type="ARBA" id="ARBA00023284"/>
    </source>
</evidence>
<keyword evidence="5" id="KW-0732">Signal</keyword>
<evidence type="ECO:0000259" key="6">
    <source>
        <dbReference type="PROSITE" id="PS51352"/>
    </source>
</evidence>